<keyword evidence="1" id="KW-0732">Signal</keyword>
<evidence type="ECO:0000256" key="1">
    <source>
        <dbReference type="SAM" id="SignalP"/>
    </source>
</evidence>
<dbReference type="EMBL" id="HACG01021841">
    <property type="protein sequence ID" value="CEK68706.1"/>
    <property type="molecule type" value="Transcribed_RNA"/>
</dbReference>
<name>A0A0B6ZLF4_9EUPU</name>
<reference evidence="2" key="1">
    <citation type="submission" date="2014-12" db="EMBL/GenBank/DDBJ databases">
        <title>Insight into the proteome of Arion vulgaris.</title>
        <authorList>
            <person name="Aradska J."/>
            <person name="Bulat T."/>
            <person name="Smidak R."/>
            <person name="Sarate P."/>
            <person name="Gangsoo J."/>
            <person name="Sialana F."/>
            <person name="Bilban M."/>
            <person name="Lubec G."/>
        </authorList>
    </citation>
    <scope>NUCLEOTIDE SEQUENCE</scope>
    <source>
        <tissue evidence="2">Skin</tissue>
    </source>
</reference>
<feature type="signal peptide" evidence="1">
    <location>
        <begin position="1"/>
        <end position="24"/>
    </location>
</feature>
<sequence>MELSLPRVSFSVSVLVLIVCSAEAMNYLAFPRMGRSGYLAFPRMGRSQVKSETAADISSCCGMGLKSEFVIGQDGKEELLVICQVNAGCCEGLREVVDEKPDGTYYSLCVPVQPESKVGSADAMRKMTNVMKK</sequence>
<evidence type="ECO:0000313" key="2">
    <source>
        <dbReference type="EMBL" id="CEK68706.1"/>
    </source>
</evidence>
<gene>
    <name evidence="2" type="primary">ORF67340</name>
</gene>
<organism evidence="2">
    <name type="scientific">Arion vulgaris</name>
    <dbReference type="NCBI Taxonomy" id="1028688"/>
    <lineage>
        <taxon>Eukaryota</taxon>
        <taxon>Metazoa</taxon>
        <taxon>Spiralia</taxon>
        <taxon>Lophotrochozoa</taxon>
        <taxon>Mollusca</taxon>
        <taxon>Gastropoda</taxon>
        <taxon>Heterobranchia</taxon>
        <taxon>Euthyneura</taxon>
        <taxon>Panpulmonata</taxon>
        <taxon>Eupulmonata</taxon>
        <taxon>Stylommatophora</taxon>
        <taxon>Helicina</taxon>
        <taxon>Arionoidea</taxon>
        <taxon>Arionidae</taxon>
        <taxon>Arion</taxon>
    </lineage>
</organism>
<feature type="chain" id="PRO_5002127009" evidence="1">
    <location>
        <begin position="25"/>
        <end position="133"/>
    </location>
</feature>
<accession>A0A0B6ZLF4</accession>
<proteinExistence type="predicted"/>
<dbReference type="AlphaFoldDB" id="A0A0B6ZLF4"/>
<protein>
    <submittedName>
        <fullName evidence="2">Uncharacterized protein</fullName>
    </submittedName>
</protein>